<gene>
    <name evidence="1" type="ORF">AMORRO_LOCUS12969</name>
</gene>
<dbReference type="AlphaFoldDB" id="A0A9N9I1G0"/>
<sequence>MFWKKYGPWERYINLWRNDGRWERSGKLKVALKCLNNSQEISRDFLEE</sequence>
<evidence type="ECO:0000313" key="1">
    <source>
        <dbReference type="EMBL" id="CAG8715451.1"/>
    </source>
</evidence>
<comment type="caution">
    <text evidence="1">The sequence shown here is derived from an EMBL/GenBank/DDBJ whole genome shotgun (WGS) entry which is preliminary data.</text>
</comment>
<accession>A0A9N9I1G0</accession>
<name>A0A9N9I1G0_9GLOM</name>
<reference evidence="1" key="1">
    <citation type="submission" date="2021-06" db="EMBL/GenBank/DDBJ databases">
        <authorList>
            <person name="Kallberg Y."/>
            <person name="Tangrot J."/>
            <person name="Rosling A."/>
        </authorList>
    </citation>
    <scope>NUCLEOTIDE SEQUENCE</scope>
    <source>
        <strain evidence="1">CL551</strain>
    </source>
</reference>
<organism evidence="1 2">
    <name type="scientific">Acaulospora morrowiae</name>
    <dbReference type="NCBI Taxonomy" id="94023"/>
    <lineage>
        <taxon>Eukaryota</taxon>
        <taxon>Fungi</taxon>
        <taxon>Fungi incertae sedis</taxon>
        <taxon>Mucoromycota</taxon>
        <taxon>Glomeromycotina</taxon>
        <taxon>Glomeromycetes</taxon>
        <taxon>Diversisporales</taxon>
        <taxon>Acaulosporaceae</taxon>
        <taxon>Acaulospora</taxon>
    </lineage>
</organism>
<protein>
    <submittedName>
        <fullName evidence="1">2518_t:CDS:1</fullName>
    </submittedName>
</protein>
<keyword evidence="2" id="KW-1185">Reference proteome</keyword>
<dbReference type="EMBL" id="CAJVPV010020685">
    <property type="protein sequence ID" value="CAG8715451.1"/>
    <property type="molecule type" value="Genomic_DNA"/>
</dbReference>
<feature type="non-terminal residue" evidence="1">
    <location>
        <position position="48"/>
    </location>
</feature>
<dbReference type="Proteomes" id="UP000789342">
    <property type="component" value="Unassembled WGS sequence"/>
</dbReference>
<proteinExistence type="predicted"/>
<evidence type="ECO:0000313" key="2">
    <source>
        <dbReference type="Proteomes" id="UP000789342"/>
    </source>
</evidence>